<proteinExistence type="inferred from homology"/>
<gene>
    <name evidence="13" type="ORF">HMPREF0663_11386</name>
</gene>
<dbReference type="HOGENOM" id="CLU_055174_2_1_10"/>
<dbReference type="eggNOG" id="COG1864">
    <property type="taxonomic scope" value="Bacteria"/>
</dbReference>
<evidence type="ECO:0000259" key="11">
    <source>
        <dbReference type="SMART" id="SM00477"/>
    </source>
</evidence>
<dbReference type="Proteomes" id="UP000005580">
    <property type="component" value="Unassembled WGS sequence"/>
</dbReference>
<comment type="similarity">
    <text evidence="2 10">Belongs to the DNA/RNA non-specific endonuclease family.</text>
</comment>
<keyword evidence="6 10" id="KW-0378">Hydrolase</keyword>
<dbReference type="InterPro" id="IPR044929">
    <property type="entry name" value="DNA/RNA_non-sp_Endonuclease_sf"/>
</dbReference>
<evidence type="ECO:0000256" key="8">
    <source>
        <dbReference type="PIRSR" id="PIRSR640255-1"/>
    </source>
</evidence>
<dbReference type="AlphaFoldDB" id="E7RQD5"/>
<evidence type="ECO:0000256" key="3">
    <source>
        <dbReference type="ARBA" id="ARBA00022722"/>
    </source>
</evidence>
<evidence type="ECO:0000256" key="9">
    <source>
        <dbReference type="PIRSR" id="PIRSR640255-2"/>
    </source>
</evidence>
<reference evidence="13" key="1">
    <citation type="submission" date="2011-01" db="EMBL/GenBank/DDBJ databases">
        <authorList>
            <person name="Muzny D."/>
            <person name="Qin X."/>
            <person name="Buhay C."/>
            <person name="Dugan-Rocha S."/>
            <person name="Ding Y."/>
            <person name="Chen G."/>
            <person name="Hawes A."/>
            <person name="Holder M."/>
            <person name="Jhangiani S."/>
            <person name="Johnson A."/>
            <person name="Khan Z."/>
            <person name="Li Z."/>
            <person name="Liu W."/>
            <person name="Liu X."/>
            <person name="Perez L."/>
            <person name="Shen H."/>
            <person name="Wang Q."/>
            <person name="Watt J."/>
            <person name="Xi L."/>
            <person name="Xin Y."/>
            <person name="Zhou J."/>
            <person name="Deng J."/>
            <person name="Jiang H."/>
            <person name="Liu Y."/>
            <person name="Qu J."/>
            <person name="Song X.-Z."/>
            <person name="Zhang L."/>
            <person name="Villasana D."/>
            <person name="Johnson A."/>
            <person name="Liu J."/>
            <person name="Liyanage D."/>
            <person name="Lorensuhewa L."/>
            <person name="Robinson T."/>
            <person name="Song A."/>
            <person name="Song B.-B."/>
            <person name="Dinh H."/>
            <person name="Thornton R."/>
            <person name="Coyle M."/>
            <person name="Francisco L."/>
            <person name="Jackson L."/>
            <person name="Javaid M."/>
            <person name="Korchina V."/>
            <person name="Kovar C."/>
            <person name="Mata R."/>
            <person name="Mathew T."/>
            <person name="Ngo R."/>
            <person name="Nguyen L."/>
            <person name="Nguyen N."/>
            <person name="Okwuonu G."/>
            <person name="Ongeri F."/>
            <person name="Pham C."/>
            <person name="Simmons D."/>
            <person name="Wilczek-Boney K."/>
            <person name="Hale W."/>
            <person name="Jakkamsetti A."/>
            <person name="Pham P."/>
            <person name="Ruth R."/>
            <person name="San Lucas F."/>
            <person name="Warren J."/>
            <person name="Zhang J."/>
            <person name="Zhao Z."/>
            <person name="Zhou C."/>
            <person name="Zhu D."/>
            <person name="Lee S."/>
            <person name="Bess C."/>
            <person name="Blankenburg K."/>
            <person name="Forbes L."/>
            <person name="Fu Q."/>
            <person name="Gubbala S."/>
            <person name="Hirani K."/>
            <person name="Jayaseelan J.C."/>
            <person name="Lara F."/>
            <person name="Munidasa M."/>
            <person name="Palculict T."/>
            <person name="Patil S."/>
            <person name="Pu L.-L."/>
            <person name="Saada N."/>
            <person name="Tang L."/>
            <person name="Weissenberger G."/>
            <person name="Zhu Y."/>
            <person name="Hemphill L."/>
            <person name="Shang Y."/>
            <person name="Youmans B."/>
            <person name="Ayvaz T."/>
            <person name="Ross M."/>
            <person name="Santibanez J."/>
            <person name="Aqrawi P."/>
            <person name="Gross S."/>
            <person name="Joshi V."/>
            <person name="Fowler G."/>
            <person name="Nazareth L."/>
            <person name="Reid J."/>
            <person name="Worley K."/>
            <person name="Petrosino J."/>
            <person name="Highlander S."/>
            <person name="Gibbs R."/>
        </authorList>
    </citation>
    <scope>NUCLEOTIDE SEQUENCE [LARGE SCALE GENOMIC DNA]</scope>
    <source>
        <strain evidence="13">ATCC 33269</strain>
    </source>
</reference>
<dbReference type="InterPro" id="IPR020821">
    <property type="entry name" value="ENPP1-3/EXOG-like_nuc-like"/>
</dbReference>
<dbReference type="GO" id="GO:0004519">
    <property type="term" value="F:endonuclease activity"/>
    <property type="evidence" value="ECO:0007669"/>
    <property type="project" value="UniProtKB-UniRule"/>
</dbReference>
<feature type="active site" description="Proton acceptor" evidence="8">
    <location>
        <position position="196"/>
    </location>
</feature>
<dbReference type="SMART" id="SM00477">
    <property type="entry name" value="NUC"/>
    <property type="match status" value="1"/>
</dbReference>
<evidence type="ECO:0000313" key="14">
    <source>
        <dbReference type="Proteomes" id="UP000005580"/>
    </source>
</evidence>
<organism evidence="13 14">
    <name type="scientific">Hoylesella oralis ATCC 33269</name>
    <dbReference type="NCBI Taxonomy" id="873533"/>
    <lineage>
        <taxon>Bacteria</taxon>
        <taxon>Pseudomonadati</taxon>
        <taxon>Bacteroidota</taxon>
        <taxon>Bacteroidia</taxon>
        <taxon>Bacteroidales</taxon>
        <taxon>Prevotellaceae</taxon>
        <taxon>Hoylesella</taxon>
    </lineage>
</organism>
<evidence type="ECO:0000313" key="13">
    <source>
        <dbReference type="EMBL" id="EFZ36473.1"/>
    </source>
</evidence>
<dbReference type="GO" id="GO:0046872">
    <property type="term" value="F:metal ion binding"/>
    <property type="evidence" value="ECO:0007669"/>
    <property type="project" value="UniProtKB-KW"/>
</dbReference>
<evidence type="ECO:0000256" key="10">
    <source>
        <dbReference type="RuleBase" id="RU366055"/>
    </source>
</evidence>
<evidence type="ECO:0000256" key="2">
    <source>
        <dbReference type="ARBA" id="ARBA00010052"/>
    </source>
</evidence>
<dbReference type="PANTHER" id="PTHR13966:SF5">
    <property type="entry name" value="ENDONUCLEASE G, MITOCHONDRIAL"/>
    <property type="match status" value="1"/>
</dbReference>
<evidence type="ECO:0000256" key="6">
    <source>
        <dbReference type="ARBA" id="ARBA00022801"/>
    </source>
</evidence>
<evidence type="ECO:0000256" key="7">
    <source>
        <dbReference type="ARBA" id="ARBA00022842"/>
    </source>
</evidence>
<dbReference type="RefSeq" id="WP_004369515.1">
    <property type="nucleotide sequence ID" value="NZ_GL833119.1"/>
</dbReference>
<comment type="caution">
    <text evidence="13">The sequence shown here is derived from an EMBL/GenBank/DDBJ whole genome shotgun (WGS) entry which is preliminary data.</text>
</comment>
<keyword evidence="4 9" id="KW-0479">Metal-binding</keyword>
<feature type="binding site" evidence="9">
    <location>
        <position position="227"/>
    </location>
    <ligand>
        <name>Mg(2+)</name>
        <dbReference type="ChEBI" id="CHEBI:18420"/>
        <note>catalytic</note>
    </ligand>
</feature>
<dbReference type="PANTHER" id="PTHR13966">
    <property type="entry name" value="ENDONUCLEASE RELATED"/>
    <property type="match status" value="1"/>
</dbReference>
<dbReference type="EMBL" id="AEPE02000005">
    <property type="protein sequence ID" value="EFZ36473.1"/>
    <property type="molecule type" value="Genomic_DNA"/>
</dbReference>
<feature type="domain" description="DNA/RNA non-specific endonuclease/pyrophosphatase/phosphodiesterase" evidence="12">
    <location>
        <begin position="131"/>
        <end position="337"/>
    </location>
</feature>
<dbReference type="InterPro" id="IPR001604">
    <property type="entry name" value="Endo_G_ENPP1-like_dom"/>
</dbReference>
<protein>
    <recommendedName>
        <fullName evidence="10">Endonuclease</fullName>
        <ecNumber evidence="10">3.1.30.-</ecNumber>
    </recommendedName>
</protein>
<keyword evidence="5 10" id="KW-0255">Endonuclease</keyword>
<keyword evidence="3 10" id="KW-0540">Nuclease</keyword>
<name>E7RQD5_9BACT</name>
<sequence length="365" mass="42033">MKRYLLLVIVPFTVINVFGQCQINKSDIRIKLKNKTEDVKIIKKADYDSVRIIKKLGVKIYAGNKSEDYLYSQAEIDLGFTPEGPGIIDDEENKNKNEQAWGKEVGRLEYPHLNADRATNKVLVKYADGDLGVNYSLEWDCKKRANRWTCYELNKTNGKQIVPRKDAFCEDEELPVKARTTLQEYKNTGSVFDRGHLCPAGDRRASELQQKQTYYLTNMQPQYQKHNRGVWSKLEQLVRSWVIGSSRAKSVTDTLYVVKAATIDRLLPQGTHPTMVVPKYFYMAILAKTNGKYHAIALWTRHVPDAKTRANKGDYAITIEELQKRTGLDFFCNLPDNVEKKVEGEIDYKFWNLRPGDGREEYDGD</sequence>
<keyword evidence="7" id="KW-0460">Magnesium</keyword>
<feature type="domain" description="ENPP1-3/EXOG-like endonuclease/phosphodiesterase" evidence="11">
    <location>
        <begin position="132"/>
        <end position="337"/>
    </location>
</feature>
<evidence type="ECO:0000259" key="12">
    <source>
        <dbReference type="SMART" id="SM00892"/>
    </source>
</evidence>
<accession>E7RQD5</accession>
<dbReference type="Pfam" id="PF01223">
    <property type="entry name" value="Endonuclease_NS"/>
    <property type="match status" value="1"/>
</dbReference>
<dbReference type="GO" id="GO:0003676">
    <property type="term" value="F:nucleic acid binding"/>
    <property type="evidence" value="ECO:0007669"/>
    <property type="project" value="InterPro"/>
</dbReference>
<comment type="cofactor">
    <cofactor evidence="1 10">
        <name>Mg(2+)</name>
        <dbReference type="ChEBI" id="CHEBI:18420"/>
    </cofactor>
</comment>
<evidence type="ECO:0000256" key="1">
    <source>
        <dbReference type="ARBA" id="ARBA00001946"/>
    </source>
</evidence>
<dbReference type="SMART" id="SM00892">
    <property type="entry name" value="Endonuclease_NS"/>
    <property type="match status" value="1"/>
</dbReference>
<keyword evidence="14" id="KW-1185">Reference proteome</keyword>
<dbReference type="InterPro" id="IPR018524">
    <property type="entry name" value="DNA/RNA_endonuclease_AS"/>
</dbReference>
<evidence type="ECO:0000256" key="4">
    <source>
        <dbReference type="ARBA" id="ARBA00022723"/>
    </source>
</evidence>
<dbReference type="PROSITE" id="PS01070">
    <property type="entry name" value="NUCLEASE_NON_SPEC"/>
    <property type="match status" value="1"/>
</dbReference>
<dbReference type="InterPro" id="IPR044925">
    <property type="entry name" value="His-Me_finger_sf"/>
</dbReference>
<dbReference type="EC" id="3.1.30.-" evidence="10"/>
<dbReference type="Gene3D" id="3.40.570.10">
    <property type="entry name" value="Extracellular Endonuclease, subunit A"/>
    <property type="match status" value="1"/>
</dbReference>
<dbReference type="STRING" id="28134.SAMN05444288_1964"/>
<dbReference type="SUPFAM" id="SSF54060">
    <property type="entry name" value="His-Me finger endonucleases"/>
    <property type="match status" value="1"/>
</dbReference>
<dbReference type="GO" id="GO:0016787">
    <property type="term" value="F:hydrolase activity"/>
    <property type="evidence" value="ECO:0007669"/>
    <property type="project" value="UniProtKB-KW"/>
</dbReference>
<evidence type="ECO:0000256" key="5">
    <source>
        <dbReference type="ARBA" id="ARBA00022759"/>
    </source>
</evidence>
<dbReference type="InterPro" id="IPR040255">
    <property type="entry name" value="Non-specific_endonuclease"/>
</dbReference>